<organism evidence="1 2">
    <name type="scientific">Entomophthora muscae</name>
    <dbReference type="NCBI Taxonomy" id="34485"/>
    <lineage>
        <taxon>Eukaryota</taxon>
        <taxon>Fungi</taxon>
        <taxon>Fungi incertae sedis</taxon>
        <taxon>Zoopagomycota</taxon>
        <taxon>Entomophthoromycotina</taxon>
        <taxon>Entomophthoromycetes</taxon>
        <taxon>Entomophthorales</taxon>
        <taxon>Entomophthoraceae</taxon>
        <taxon>Entomophthora</taxon>
    </lineage>
</organism>
<accession>A0ACC2S9P1</accession>
<comment type="caution">
    <text evidence="1">The sequence shown here is derived from an EMBL/GenBank/DDBJ whole genome shotgun (WGS) entry which is preliminary data.</text>
</comment>
<reference evidence="1" key="1">
    <citation type="submission" date="2022-04" db="EMBL/GenBank/DDBJ databases">
        <title>Genome of the entomopathogenic fungus Entomophthora muscae.</title>
        <authorList>
            <person name="Elya C."/>
            <person name="Lovett B.R."/>
            <person name="Lee E."/>
            <person name="Macias A.M."/>
            <person name="Hajek A.E."/>
            <person name="De Bivort B.L."/>
            <person name="Kasson M.T."/>
            <person name="De Fine Licht H.H."/>
            <person name="Stajich J.E."/>
        </authorList>
    </citation>
    <scope>NUCLEOTIDE SEQUENCE</scope>
    <source>
        <strain evidence="1">Berkeley</strain>
    </source>
</reference>
<evidence type="ECO:0000313" key="2">
    <source>
        <dbReference type="Proteomes" id="UP001165960"/>
    </source>
</evidence>
<dbReference type="EMBL" id="QTSX02005699">
    <property type="protein sequence ID" value="KAJ9059009.1"/>
    <property type="molecule type" value="Genomic_DNA"/>
</dbReference>
<sequence length="148" mass="15942">MGGLISVRNPSLGGQPVVFRDHTGQVFAGRAHVKNITDNNLLQDKILCTIDLKSQEKKLQQFPLIKETASKQQVFEKEFKNSGFIPSRTAGCQLSADCKPAAIQPPLAHSATQPAGGSAPPTAGPSNLPDGETAKLRNQKRQFPQTQI</sequence>
<protein>
    <submittedName>
        <fullName evidence="1">Uncharacterized protein</fullName>
    </submittedName>
</protein>
<proteinExistence type="predicted"/>
<name>A0ACC2S9P1_9FUNG</name>
<keyword evidence="2" id="KW-1185">Reference proteome</keyword>
<gene>
    <name evidence="1" type="ORF">DSO57_1006782</name>
</gene>
<dbReference type="Proteomes" id="UP001165960">
    <property type="component" value="Unassembled WGS sequence"/>
</dbReference>
<evidence type="ECO:0000313" key="1">
    <source>
        <dbReference type="EMBL" id="KAJ9059009.1"/>
    </source>
</evidence>